<dbReference type="InterPro" id="IPR036291">
    <property type="entry name" value="NAD(P)-bd_dom_sf"/>
</dbReference>
<dbReference type="PRINTS" id="PR00080">
    <property type="entry name" value="SDRFAMILY"/>
</dbReference>
<evidence type="ECO:0000313" key="4">
    <source>
        <dbReference type="EMBL" id="GMA20867.1"/>
    </source>
</evidence>
<dbReference type="Proteomes" id="UP001157109">
    <property type="component" value="Unassembled WGS sequence"/>
</dbReference>
<organism evidence="4 5">
    <name type="scientific">Arsenicicoccus piscis</name>
    <dbReference type="NCBI Taxonomy" id="673954"/>
    <lineage>
        <taxon>Bacteria</taxon>
        <taxon>Bacillati</taxon>
        <taxon>Actinomycetota</taxon>
        <taxon>Actinomycetes</taxon>
        <taxon>Micrococcales</taxon>
        <taxon>Intrasporangiaceae</taxon>
        <taxon>Arsenicicoccus</taxon>
    </lineage>
</organism>
<evidence type="ECO:0000256" key="3">
    <source>
        <dbReference type="RuleBase" id="RU000363"/>
    </source>
</evidence>
<dbReference type="PANTHER" id="PTHR44196:SF2">
    <property type="entry name" value="SHORT-CHAIN DEHYDROGENASE-RELATED"/>
    <property type="match status" value="1"/>
</dbReference>
<evidence type="ECO:0000256" key="2">
    <source>
        <dbReference type="ARBA" id="ARBA00023002"/>
    </source>
</evidence>
<dbReference type="EMBL" id="BSUJ01000001">
    <property type="protein sequence ID" value="GMA20867.1"/>
    <property type="molecule type" value="Genomic_DNA"/>
</dbReference>
<proteinExistence type="inferred from homology"/>
<dbReference type="Pfam" id="PF00106">
    <property type="entry name" value="adh_short"/>
    <property type="match status" value="1"/>
</dbReference>
<keyword evidence="5" id="KW-1185">Reference proteome</keyword>
<dbReference type="Gene3D" id="3.40.50.720">
    <property type="entry name" value="NAD(P)-binding Rossmann-like Domain"/>
    <property type="match status" value="1"/>
</dbReference>
<dbReference type="PIRSF" id="PIRSF000126">
    <property type="entry name" value="11-beta-HSD1"/>
    <property type="match status" value="1"/>
</dbReference>
<gene>
    <name evidence="4" type="ORF">GCM10025862_28880</name>
</gene>
<reference evidence="5" key="1">
    <citation type="journal article" date="2019" name="Int. J. Syst. Evol. Microbiol.">
        <title>The Global Catalogue of Microorganisms (GCM) 10K type strain sequencing project: providing services to taxonomists for standard genome sequencing and annotation.</title>
        <authorList>
            <consortium name="The Broad Institute Genomics Platform"/>
            <consortium name="The Broad Institute Genome Sequencing Center for Infectious Disease"/>
            <person name="Wu L."/>
            <person name="Ma J."/>
        </authorList>
    </citation>
    <scope>NUCLEOTIDE SEQUENCE [LARGE SCALE GENOMIC DNA]</scope>
    <source>
        <strain evidence="5">NBRC 105830</strain>
    </source>
</reference>
<dbReference type="PRINTS" id="PR00081">
    <property type="entry name" value="GDHRDH"/>
</dbReference>
<dbReference type="PANTHER" id="PTHR44196">
    <property type="entry name" value="DEHYDROGENASE/REDUCTASE SDR FAMILY MEMBER 7B"/>
    <property type="match status" value="1"/>
</dbReference>
<sequence length="245" mass="25725">MSTALVTGASAGIGLAFARELAARGHDLVLVARDEARLQALAHELGDLHGVHCEVLVADLADRAAMQRVADRAGDRDAPVDLLVNNAGFGLRSSFLRGDIADEEQAVEVMIRAVMVVSQAAARAMVERGHGAIVVVSSVASYVSMGTYSAVKAWARVFTEGLATELAGTGVTATALCPGFTHTEFHDRAQLRMGALPEALWLDADQLVRDCLADVARGRVVSVPGRQYQAIVGALAVVPRGWCAG</sequence>
<evidence type="ECO:0000313" key="5">
    <source>
        <dbReference type="Proteomes" id="UP001157109"/>
    </source>
</evidence>
<protein>
    <submittedName>
        <fullName evidence="4">Dehydrogenase</fullName>
    </submittedName>
</protein>
<dbReference type="SUPFAM" id="SSF51735">
    <property type="entry name" value="NAD(P)-binding Rossmann-fold domains"/>
    <property type="match status" value="1"/>
</dbReference>
<keyword evidence="2" id="KW-0560">Oxidoreductase</keyword>
<accession>A0ABQ6HS63</accession>
<dbReference type="InterPro" id="IPR002347">
    <property type="entry name" value="SDR_fam"/>
</dbReference>
<dbReference type="RefSeq" id="WP_284284720.1">
    <property type="nucleotide sequence ID" value="NZ_BSUJ01000001.1"/>
</dbReference>
<evidence type="ECO:0000256" key="1">
    <source>
        <dbReference type="ARBA" id="ARBA00006484"/>
    </source>
</evidence>
<comment type="caution">
    <text evidence="4">The sequence shown here is derived from an EMBL/GenBank/DDBJ whole genome shotgun (WGS) entry which is preliminary data.</text>
</comment>
<comment type="similarity">
    <text evidence="1 3">Belongs to the short-chain dehydrogenases/reductases (SDR) family.</text>
</comment>
<dbReference type="CDD" id="cd05233">
    <property type="entry name" value="SDR_c"/>
    <property type="match status" value="1"/>
</dbReference>
<name>A0ABQ6HS63_9MICO</name>